<dbReference type="AlphaFoldDB" id="A0A498Q6U6"/>
<dbReference type="EMBL" id="UPHP01000071">
    <property type="protein sequence ID" value="VBA39510.1"/>
    <property type="molecule type" value="Genomic_DNA"/>
</dbReference>
<dbReference type="Proteomes" id="UP000273307">
    <property type="component" value="Unassembled WGS sequence"/>
</dbReference>
<organism evidence="3 4">
    <name type="scientific">Mycobacterium attenuatum</name>
    <dbReference type="NCBI Taxonomy" id="2341086"/>
    <lineage>
        <taxon>Bacteria</taxon>
        <taxon>Bacillati</taxon>
        <taxon>Actinomycetota</taxon>
        <taxon>Actinomycetes</taxon>
        <taxon>Mycobacteriales</taxon>
        <taxon>Mycobacteriaceae</taxon>
        <taxon>Mycobacterium</taxon>
    </lineage>
</organism>
<evidence type="ECO:0000259" key="2">
    <source>
        <dbReference type="PROSITE" id="PS50943"/>
    </source>
</evidence>
<evidence type="ECO:0000313" key="3">
    <source>
        <dbReference type="EMBL" id="VBA39510.1"/>
    </source>
</evidence>
<gene>
    <name evidence="3" type="ORF">LAUMK136_03034</name>
</gene>
<protein>
    <recommendedName>
        <fullName evidence="2">HTH cro/C1-type domain-containing protein</fullName>
    </recommendedName>
</protein>
<dbReference type="GO" id="GO:0003677">
    <property type="term" value="F:DNA binding"/>
    <property type="evidence" value="ECO:0007669"/>
    <property type="project" value="InterPro"/>
</dbReference>
<feature type="region of interest" description="Disordered" evidence="1">
    <location>
        <begin position="95"/>
        <end position="114"/>
    </location>
</feature>
<dbReference type="SMART" id="SM00530">
    <property type="entry name" value="HTH_XRE"/>
    <property type="match status" value="1"/>
</dbReference>
<dbReference type="CDD" id="cd00093">
    <property type="entry name" value="HTH_XRE"/>
    <property type="match status" value="1"/>
</dbReference>
<evidence type="ECO:0000256" key="1">
    <source>
        <dbReference type="SAM" id="MobiDB-lite"/>
    </source>
</evidence>
<dbReference type="Gene3D" id="1.10.260.40">
    <property type="entry name" value="lambda repressor-like DNA-binding domains"/>
    <property type="match status" value="1"/>
</dbReference>
<name>A0A498Q6U6_9MYCO</name>
<accession>A0A498Q6U6</accession>
<feature type="domain" description="HTH cro/C1-type" evidence="2">
    <location>
        <begin position="17"/>
        <end position="71"/>
    </location>
</feature>
<keyword evidence="4" id="KW-1185">Reference proteome</keyword>
<dbReference type="InterPro" id="IPR010982">
    <property type="entry name" value="Lambda_DNA-bd_dom_sf"/>
</dbReference>
<dbReference type="SUPFAM" id="SSF47413">
    <property type="entry name" value="lambda repressor-like DNA-binding domains"/>
    <property type="match status" value="1"/>
</dbReference>
<sequence length="114" mass="12418">MGTATAGQVERLAGNLLRIARARVGMSQRELAEAANVPQSTVARIESGARQPSLPVLARILAAVDLELRINLDTYDPHDDVLELHNARLDPAERAARQHVQDALTSKLRPIPMP</sequence>
<dbReference type="InterPro" id="IPR001387">
    <property type="entry name" value="Cro/C1-type_HTH"/>
</dbReference>
<evidence type="ECO:0000313" key="4">
    <source>
        <dbReference type="Proteomes" id="UP000273307"/>
    </source>
</evidence>
<dbReference type="Pfam" id="PF01381">
    <property type="entry name" value="HTH_3"/>
    <property type="match status" value="1"/>
</dbReference>
<dbReference type="PROSITE" id="PS50943">
    <property type="entry name" value="HTH_CROC1"/>
    <property type="match status" value="1"/>
</dbReference>
<reference evidence="3 4" key="1">
    <citation type="submission" date="2018-09" db="EMBL/GenBank/DDBJ databases">
        <authorList>
            <person name="Tagini F."/>
        </authorList>
    </citation>
    <scope>NUCLEOTIDE SEQUENCE [LARGE SCALE GENOMIC DNA]</scope>
    <source>
        <strain evidence="3 4">MK136</strain>
    </source>
</reference>
<proteinExistence type="predicted"/>